<comment type="caution">
    <text evidence="2">The sequence shown here is derived from an EMBL/GenBank/DDBJ whole genome shotgun (WGS) entry which is preliminary data.</text>
</comment>
<keyword evidence="3" id="KW-1185">Reference proteome</keyword>
<evidence type="ECO:0000313" key="3">
    <source>
        <dbReference type="Proteomes" id="UP000051672"/>
    </source>
</evidence>
<dbReference type="AlphaFoldDB" id="A0A0R2B612"/>
<proteinExistence type="predicted"/>
<dbReference type="EMBL" id="AYZQ01000003">
    <property type="protein sequence ID" value="KRM71705.1"/>
    <property type="molecule type" value="Genomic_DNA"/>
</dbReference>
<dbReference type="PATRIC" id="fig|1423727.3.peg.1382"/>
<dbReference type="Proteomes" id="UP000051672">
    <property type="component" value="Unassembled WGS sequence"/>
</dbReference>
<keyword evidence="1" id="KW-0472">Membrane</keyword>
<evidence type="ECO:0000313" key="2">
    <source>
        <dbReference type="EMBL" id="KRM71705.1"/>
    </source>
</evidence>
<feature type="transmembrane region" description="Helical" evidence="1">
    <location>
        <begin position="37"/>
        <end position="57"/>
    </location>
</feature>
<organism evidence="2 3">
    <name type="scientific">Lacticaseibacillus brantae DSM 23927</name>
    <dbReference type="NCBI Taxonomy" id="1423727"/>
    <lineage>
        <taxon>Bacteria</taxon>
        <taxon>Bacillati</taxon>
        <taxon>Bacillota</taxon>
        <taxon>Bacilli</taxon>
        <taxon>Lactobacillales</taxon>
        <taxon>Lactobacillaceae</taxon>
        <taxon>Lacticaseibacillus</taxon>
    </lineage>
</organism>
<accession>A0A0R2B612</accession>
<reference evidence="2 3" key="1">
    <citation type="journal article" date="2015" name="Genome Announc.">
        <title>Expanding the biotechnology potential of lactobacilli through comparative genomics of 213 strains and associated genera.</title>
        <authorList>
            <person name="Sun Z."/>
            <person name="Harris H.M."/>
            <person name="McCann A."/>
            <person name="Guo C."/>
            <person name="Argimon S."/>
            <person name="Zhang W."/>
            <person name="Yang X."/>
            <person name="Jeffery I.B."/>
            <person name="Cooney J.C."/>
            <person name="Kagawa T.F."/>
            <person name="Liu W."/>
            <person name="Song Y."/>
            <person name="Salvetti E."/>
            <person name="Wrobel A."/>
            <person name="Rasinkangas P."/>
            <person name="Parkhill J."/>
            <person name="Rea M.C."/>
            <person name="O'Sullivan O."/>
            <person name="Ritari J."/>
            <person name="Douillard F.P."/>
            <person name="Paul Ross R."/>
            <person name="Yang R."/>
            <person name="Briner A.E."/>
            <person name="Felis G.E."/>
            <person name="de Vos W.M."/>
            <person name="Barrangou R."/>
            <person name="Klaenhammer T.R."/>
            <person name="Caufield P.W."/>
            <person name="Cui Y."/>
            <person name="Zhang H."/>
            <person name="O'Toole P.W."/>
        </authorList>
    </citation>
    <scope>NUCLEOTIDE SEQUENCE [LARGE SCALE GENOMIC DNA]</scope>
    <source>
        <strain evidence="2 3">DSM 23927</strain>
    </source>
</reference>
<keyword evidence="1" id="KW-0812">Transmembrane</keyword>
<feature type="transmembrane region" description="Helical" evidence="1">
    <location>
        <begin position="6"/>
        <end position="25"/>
    </location>
</feature>
<protein>
    <submittedName>
        <fullName evidence="2">Uncharacterized protein</fullName>
    </submittedName>
</protein>
<sequence>MNGVFYQLLLLSVIALVVTLSLIGLEWKTKQLSRLNTGVKAVVAVVLVGLIVSLLIVR</sequence>
<evidence type="ECO:0000256" key="1">
    <source>
        <dbReference type="SAM" id="Phobius"/>
    </source>
</evidence>
<dbReference type="STRING" id="1423727.FC34_GL001362"/>
<dbReference type="RefSeq" id="WP_157052266.1">
    <property type="nucleotide sequence ID" value="NZ_AYZQ01000003.1"/>
</dbReference>
<keyword evidence="1" id="KW-1133">Transmembrane helix</keyword>
<gene>
    <name evidence="2" type="ORF">FC34_GL001362</name>
</gene>
<name>A0A0R2B612_9LACO</name>